<dbReference type="Proteomes" id="UP000322873">
    <property type="component" value="Unassembled WGS sequence"/>
</dbReference>
<organism evidence="2 3">
    <name type="scientific">Monilinia fructicola</name>
    <name type="common">Brown rot fungus</name>
    <name type="synonym">Ciboria fructicola</name>
    <dbReference type="NCBI Taxonomy" id="38448"/>
    <lineage>
        <taxon>Eukaryota</taxon>
        <taxon>Fungi</taxon>
        <taxon>Dikarya</taxon>
        <taxon>Ascomycota</taxon>
        <taxon>Pezizomycotina</taxon>
        <taxon>Leotiomycetes</taxon>
        <taxon>Helotiales</taxon>
        <taxon>Sclerotiniaceae</taxon>
        <taxon>Monilinia</taxon>
    </lineage>
</organism>
<feature type="region of interest" description="Disordered" evidence="1">
    <location>
        <begin position="1"/>
        <end position="24"/>
    </location>
</feature>
<name>A0A5M9JPP5_MONFR</name>
<sequence length="80" mass="8799">MTKERALASNILGRNDSMNGEEKPQGTIAMVEPVLKLNHHLLGDFKPGPALTFGVLDTPMACTRFVSDLDNWDDGSKKKE</sequence>
<keyword evidence="3" id="KW-1185">Reference proteome</keyword>
<reference evidence="2 3" key="1">
    <citation type="submission" date="2019-06" db="EMBL/GenBank/DDBJ databases">
        <title>Genome Sequence of the Brown Rot Fungal Pathogen Monilinia fructicola.</title>
        <authorList>
            <person name="De Miccolis Angelini R.M."/>
            <person name="Landi L."/>
            <person name="Abate D."/>
            <person name="Pollastro S."/>
            <person name="Romanazzi G."/>
            <person name="Faretra F."/>
        </authorList>
    </citation>
    <scope>NUCLEOTIDE SEQUENCE [LARGE SCALE GENOMIC DNA]</scope>
    <source>
        <strain evidence="2 3">Mfrc123</strain>
    </source>
</reference>
<protein>
    <submittedName>
        <fullName evidence="2">Uncharacterized protein</fullName>
    </submittedName>
</protein>
<evidence type="ECO:0000313" key="2">
    <source>
        <dbReference type="EMBL" id="KAA8571464.1"/>
    </source>
</evidence>
<comment type="caution">
    <text evidence="2">The sequence shown here is derived from an EMBL/GenBank/DDBJ whole genome shotgun (WGS) entry which is preliminary data.</text>
</comment>
<proteinExistence type="predicted"/>
<gene>
    <name evidence="2" type="ORF">EYC84_001464</name>
</gene>
<dbReference type="EMBL" id="VICG01000005">
    <property type="protein sequence ID" value="KAA8571464.1"/>
    <property type="molecule type" value="Genomic_DNA"/>
</dbReference>
<accession>A0A5M9JPP5</accession>
<evidence type="ECO:0000313" key="3">
    <source>
        <dbReference type="Proteomes" id="UP000322873"/>
    </source>
</evidence>
<dbReference type="AlphaFoldDB" id="A0A5M9JPP5"/>
<evidence type="ECO:0000256" key="1">
    <source>
        <dbReference type="SAM" id="MobiDB-lite"/>
    </source>
</evidence>